<evidence type="ECO:0000256" key="2">
    <source>
        <dbReference type="ARBA" id="ARBA00022553"/>
    </source>
</evidence>
<feature type="domain" description="Response regulatory" evidence="9">
    <location>
        <begin position="5"/>
        <end position="121"/>
    </location>
</feature>
<dbReference type="CDD" id="cd17535">
    <property type="entry name" value="REC_NarL-like"/>
    <property type="match status" value="1"/>
</dbReference>
<dbReference type="Gene3D" id="3.40.50.2300">
    <property type="match status" value="1"/>
</dbReference>
<dbReference type="Pfam" id="PF00196">
    <property type="entry name" value="GerE"/>
    <property type="match status" value="1"/>
</dbReference>
<evidence type="ECO:0000259" key="8">
    <source>
        <dbReference type="PROSITE" id="PS50043"/>
    </source>
</evidence>
<dbReference type="InterPro" id="IPR011006">
    <property type="entry name" value="CheY-like_superfamily"/>
</dbReference>
<dbReference type="InterPro" id="IPR039420">
    <property type="entry name" value="WalR-like"/>
</dbReference>
<dbReference type="GO" id="GO:0000160">
    <property type="term" value="P:phosphorelay signal transduction system"/>
    <property type="evidence" value="ECO:0007669"/>
    <property type="project" value="InterPro"/>
</dbReference>
<keyword evidence="4" id="KW-0238">DNA-binding</keyword>
<dbReference type="InterPro" id="IPR058245">
    <property type="entry name" value="NreC/VraR/RcsB-like_REC"/>
</dbReference>
<dbReference type="SMART" id="SM00421">
    <property type="entry name" value="HTH_LUXR"/>
    <property type="match status" value="1"/>
</dbReference>
<dbReference type="GO" id="GO:0003677">
    <property type="term" value="F:DNA binding"/>
    <property type="evidence" value="ECO:0007669"/>
    <property type="project" value="UniProtKB-KW"/>
</dbReference>
<dbReference type="RefSeq" id="WP_106060564.1">
    <property type="nucleotide sequence ID" value="NZ_PVXQ01000033.1"/>
</dbReference>
<dbReference type="InterPro" id="IPR000792">
    <property type="entry name" value="Tscrpt_reg_LuxR_C"/>
</dbReference>
<comment type="function">
    <text evidence="6">May play the central regulatory role in sporulation. It may be an element of the effector pathway responsible for the activation of sporulation genes in response to nutritional stress. Spo0A may act in concert with spo0H (a sigma factor) to control the expression of some genes that are critical to the sporulation process.</text>
</comment>
<dbReference type="EMBL" id="PVXQ01000033">
    <property type="protein sequence ID" value="PRR81232.1"/>
    <property type="molecule type" value="Genomic_DNA"/>
</dbReference>
<dbReference type="PROSITE" id="PS00622">
    <property type="entry name" value="HTH_LUXR_1"/>
    <property type="match status" value="1"/>
</dbReference>
<dbReference type="InterPro" id="IPR001789">
    <property type="entry name" value="Sig_transdc_resp-reg_receiver"/>
</dbReference>
<comment type="caution">
    <text evidence="10">The sequence shown here is derived from an EMBL/GenBank/DDBJ whole genome shotgun (WGS) entry which is preliminary data.</text>
</comment>
<dbReference type="PROSITE" id="PS50043">
    <property type="entry name" value="HTH_LUXR_2"/>
    <property type="match status" value="1"/>
</dbReference>
<sequence length="217" mass="24528">MEKIKIIIVDDEKLIRDGLKIILSSYKDLEIVGLCENGREAYEFCKKNKVDIVLMDIRMDECDGVLGTKLIKESNKDIKVLILTTFKDTKYIQDALKFGASGYLLKDSSYELIHGGIKAAYDGNIVVHPEVATRLMVKDQEDTEIDEDKIKEKNGLTDRDINIIKEIAGGLSNKEIGEKFFLTEGTVKNNISNILSKLSLRDRTQIAIFAFKNNIVH</sequence>
<proteinExistence type="predicted"/>
<evidence type="ECO:0000256" key="1">
    <source>
        <dbReference type="ARBA" id="ARBA00018672"/>
    </source>
</evidence>
<dbReference type="PANTHER" id="PTHR43214">
    <property type="entry name" value="TWO-COMPONENT RESPONSE REGULATOR"/>
    <property type="match status" value="1"/>
</dbReference>
<keyword evidence="5" id="KW-0804">Transcription</keyword>
<keyword evidence="11" id="KW-1185">Reference proteome</keyword>
<evidence type="ECO:0000256" key="4">
    <source>
        <dbReference type="ARBA" id="ARBA00023125"/>
    </source>
</evidence>
<dbReference type="SUPFAM" id="SSF52172">
    <property type="entry name" value="CheY-like"/>
    <property type="match status" value="1"/>
</dbReference>
<accession>A0A2T0BBL8</accession>
<name>A0A2T0BBL8_9CLOT</name>
<dbReference type="GO" id="GO:0006355">
    <property type="term" value="P:regulation of DNA-templated transcription"/>
    <property type="evidence" value="ECO:0007669"/>
    <property type="project" value="InterPro"/>
</dbReference>
<dbReference type="InterPro" id="IPR016032">
    <property type="entry name" value="Sig_transdc_resp-reg_C-effctor"/>
</dbReference>
<dbReference type="PRINTS" id="PR00038">
    <property type="entry name" value="HTHLUXR"/>
</dbReference>
<feature type="modified residue" description="4-aspartylphosphate" evidence="7">
    <location>
        <position position="56"/>
    </location>
</feature>
<evidence type="ECO:0000256" key="5">
    <source>
        <dbReference type="ARBA" id="ARBA00023163"/>
    </source>
</evidence>
<gene>
    <name evidence="10" type="primary">degU_2</name>
    <name evidence="10" type="ORF">CLVI_26440</name>
</gene>
<protein>
    <recommendedName>
        <fullName evidence="1">Stage 0 sporulation protein A homolog</fullName>
    </recommendedName>
</protein>
<evidence type="ECO:0000256" key="3">
    <source>
        <dbReference type="ARBA" id="ARBA00023015"/>
    </source>
</evidence>
<keyword evidence="2 7" id="KW-0597">Phosphoprotein</keyword>
<evidence type="ECO:0000259" key="9">
    <source>
        <dbReference type="PROSITE" id="PS50110"/>
    </source>
</evidence>
<evidence type="ECO:0000256" key="7">
    <source>
        <dbReference type="PROSITE-ProRule" id="PRU00169"/>
    </source>
</evidence>
<dbReference type="PROSITE" id="PS50110">
    <property type="entry name" value="RESPONSE_REGULATORY"/>
    <property type="match status" value="1"/>
</dbReference>
<evidence type="ECO:0000313" key="11">
    <source>
        <dbReference type="Proteomes" id="UP000239471"/>
    </source>
</evidence>
<keyword evidence="3" id="KW-0805">Transcription regulation</keyword>
<dbReference type="SUPFAM" id="SSF46894">
    <property type="entry name" value="C-terminal effector domain of the bipartite response regulators"/>
    <property type="match status" value="1"/>
</dbReference>
<organism evidence="10 11">
    <name type="scientific">Clostridium vincentii</name>
    <dbReference type="NCBI Taxonomy" id="52704"/>
    <lineage>
        <taxon>Bacteria</taxon>
        <taxon>Bacillati</taxon>
        <taxon>Bacillota</taxon>
        <taxon>Clostridia</taxon>
        <taxon>Eubacteriales</taxon>
        <taxon>Clostridiaceae</taxon>
        <taxon>Clostridium</taxon>
    </lineage>
</organism>
<dbReference type="CDD" id="cd06170">
    <property type="entry name" value="LuxR_C_like"/>
    <property type="match status" value="1"/>
</dbReference>
<dbReference type="OrthoDB" id="9779069at2"/>
<dbReference type="Pfam" id="PF00072">
    <property type="entry name" value="Response_reg"/>
    <property type="match status" value="1"/>
</dbReference>
<dbReference type="AlphaFoldDB" id="A0A2T0BBL8"/>
<dbReference type="PANTHER" id="PTHR43214:SF40">
    <property type="entry name" value="TRANSCRIPTIONAL REGULATORY PROTEIN LNRK"/>
    <property type="match status" value="1"/>
</dbReference>
<dbReference type="SMART" id="SM00448">
    <property type="entry name" value="REC"/>
    <property type="match status" value="1"/>
</dbReference>
<dbReference type="Proteomes" id="UP000239471">
    <property type="component" value="Unassembled WGS sequence"/>
</dbReference>
<evidence type="ECO:0000313" key="10">
    <source>
        <dbReference type="EMBL" id="PRR81232.1"/>
    </source>
</evidence>
<feature type="domain" description="HTH luxR-type" evidence="8">
    <location>
        <begin position="149"/>
        <end position="214"/>
    </location>
</feature>
<reference evidence="10 11" key="1">
    <citation type="submission" date="2018-03" db="EMBL/GenBank/DDBJ databases">
        <title>Genome sequence of Clostridium vincentii DSM 10228.</title>
        <authorList>
            <person name="Poehlein A."/>
            <person name="Daniel R."/>
        </authorList>
    </citation>
    <scope>NUCLEOTIDE SEQUENCE [LARGE SCALE GENOMIC DNA]</scope>
    <source>
        <strain evidence="10 11">DSM 10228</strain>
    </source>
</reference>
<evidence type="ECO:0000256" key="6">
    <source>
        <dbReference type="ARBA" id="ARBA00024867"/>
    </source>
</evidence>